<dbReference type="EMBL" id="CAXLJM020000033">
    <property type="protein sequence ID" value="CAL8101310.1"/>
    <property type="molecule type" value="Genomic_DNA"/>
</dbReference>
<organism evidence="4 5">
    <name type="scientific">Orchesella dallaii</name>
    <dbReference type="NCBI Taxonomy" id="48710"/>
    <lineage>
        <taxon>Eukaryota</taxon>
        <taxon>Metazoa</taxon>
        <taxon>Ecdysozoa</taxon>
        <taxon>Arthropoda</taxon>
        <taxon>Hexapoda</taxon>
        <taxon>Collembola</taxon>
        <taxon>Entomobryomorpha</taxon>
        <taxon>Entomobryoidea</taxon>
        <taxon>Orchesellidae</taxon>
        <taxon>Orchesellinae</taxon>
        <taxon>Orchesella</taxon>
    </lineage>
</organism>
<evidence type="ECO:0000256" key="2">
    <source>
        <dbReference type="SAM" id="SignalP"/>
    </source>
</evidence>
<dbReference type="PANTHER" id="PTHR22802:SF458">
    <property type="entry name" value="C-TYPE LECTIN DOMAIN-CONTAINING PROTEIN"/>
    <property type="match status" value="1"/>
</dbReference>
<dbReference type="PANTHER" id="PTHR22802">
    <property type="entry name" value="C-TYPE LECTIN SUPERFAMILY MEMBER"/>
    <property type="match status" value="1"/>
</dbReference>
<name>A0ABP1QIW2_9HEXA</name>
<dbReference type="CDD" id="cd00037">
    <property type="entry name" value="CLECT"/>
    <property type="match status" value="1"/>
</dbReference>
<dbReference type="SUPFAM" id="SSF56436">
    <property type="entry name" value="C-type lectin-like"/>
    <property type="match status" value="1"/>
</dbReference>
<feature type="domain" description="C-type lectin" evidence="3">
    <location>
        <begin position="29"/>
        <end position="151"/>
    </location>
</feature>
<proteinExistence type="predicted"/>
<dbReference type="Pfam" id="PF00059">
    <property type="entry name" value="Lectin_C"/>
    <property type="match status" value="1"/>
</dbReference>
<dbReference type="PROSITE" id="PS00615">
    <property type="entry name" value="C_TYPE_LECTIN_1"/>
    <property type="match status" value="1"/>
</dbReference>
<dbReference type="InterPro" id="IPR051004">
    <property type="entry name" value="DC-SIGN_domain-containing"/>
</dbReference>
<keyword evidence="1" id="KW-1015">Disulfide bond</keyword>
<dbReference type="PROSITE" id="PS50041">
    <property type="entry name" value="C_TYPE_LECTIN_2"/>
    <property type="match status" value="1"/>
</dbReference>
<dbReference type="InterPro" id="IPR016187">
    <property type="entry name" value="CTDL_fold"/>
</dbReference>
<gene>
    <name evidence="4" type="ORF">ODALV1_LOCUS10801</name>
</gene>
<keyword evidence="5" id="KW-1185">Reference proteome</keyword>
<feature type="chain" id="PRO_5045471617" description="C-type lectin domain-containing protein" evidence="2">
    <location>
        <begin position="23"/>
        <end position="152"/>
    </location>
</feature>
<reference evidence="4 5" key="1">
    <citation type="submission" date="2024-08" db="EMBL/GenBank/DDBJ databases">
        <authorList>
            <person name="Cucini C."/>
            <person name="Frati F."/>
        </authorList>
    </citation>
    <scope>NUCLEOTIDE SEQUENCE [LARGE SCALE GENOMIC DNA]</scope>
</reference>
<dbReference type="InterPro" id="IPR016186">
    <property type="entry name" value="C-type_lectin-like/link_sf"/>
</dbReference>
<dbReference type="InterPro" id="IPR018378">
    <property type="entry name" value="C-type_lectin_CS"/>
</dbReference>
<feature type="signal peptide" evidence="2">
    <location>
        <begin position="1"/>
        <end position="22"/>
    </location>
</feature>
<protein>
    <recommendedName>
        <fullName evidence="3">C-type lectin domain-containing protein</fullName>
    </recommendedName>
</protein>
<evidence type="ECO:0000259" key="3">
    <source>
        <dbReference type="PROSITE" id="PS50041"/>
    </source>
</evidence>
<dbReference type="Gene3D" id="3.10.100.10">
    <property type="entry name" value="Mannose-Binding Protein A, subunit A"/>
    <property type="match status" value="1"/>
</dbReference>
<evidence type="ECO:0000256" key="1">
    <source>
        <dbReference type="ARBA" id="ARBA00023157"/>
    </source>
</evidence>
<dbReference type="InterPro" id="IPR001304">
    <property type="entry name" value="C-type_lectin-like"/>
</dbReference>
<evidence type="ECO:0000313" key="5">
    <source>
        <dbReference type="Proteomes" id="UP001642540"/>
    </source>
</evidence>
<dbReference type="SMART" id="SM00034">
    <property type="entry name" value="CLECT"/>
    <property type="match status" value="1"/>
</dbReference>
<keyword evidence="2" id="KW-0732">Signal</keyword>
<accession>A0ABP1QIW2</accession>
<comment type="caution">
    <text evidence="4">The sequence shown here is derived from an EMBL/GenBank/DDBJ whole genome shotgun (WGS) entry which is preliminary data.</text>
</comment>
<sequence>MEKLVVIFVVAVSCFLAGSVIGQFESVNHGGYSFSISETALPWAQAKESCESIGQKLVSIENATKDDVMVQLFVEKLHTNVTLRGNSWISAAEVSEGVWHYASINKPTYHTRWFVGQPDDIENLNCVYLAVNAMLYWRDANCSASMYYICEP</sequence>
<dbReference type="Proteomes" id="UP001642540">
    <property type="component" value="Unassembled WGS sequence"/>
</dbReference>
<evidence type="ECO:0000313" key="4">
    <source>
        <dbReference type="EMBL" id="CAL8101310.1"/>
    </source>
</evidence>